<comment type="similarity">
    <text evidence="2">Belongs to the ABC transporter superfamily. ABCB family. Multidrug resistance exporter (TC 3.A.1.201) subfamily.</text>
</comment>
<evidence type="ECO:0000256" key="11">
    <source>
        <dbReference type="SAM" id="Phobius"/>
    </source>
</evidence>
<keyword evidence="3" id="KW-0813">Transport</keyword>
<dbReference type="GO" id="GO:0005743">
    <property type="term" value="C:mitochondrial inner membrane"/>
    <property type="evidence" value="ECO:0007669"/>
    <property type="project" value="TreeGrafter"/>
</dbReference>
<dbReference type="GO" id="GO:0090374">
    <property type="term" value="P:oligopeptide export from mitochondrion"/>
    <property type="evidence" value="ECO:0007669"/>
    <property type="project" value="TreeGrafter"/>
</dbReference>
<accession>A0AAD5QYA9</accession>
<feature type="transmembrane region" description="Helical" evidence="11">
    <location>
        <begin position="845"/>
        <end position="864"/>
    </location>
</feature>
<evidence type="ECO:0000256" key="2">
    <source>
        <dbReference type="ARBA" id="ARBA00007577"/>
    </source>
</evidence>
<evidence type="ECO:0000256" key="9">
    <source>
        <dbReference type="ARBA" id="ARBA00023136"/>
    </source>
</evidence>
<dbReference type="SMART" id="SM00382">
    <property type="entry name" value="AAA"/>
    <property type="match status" value="1"/>
</dbReference>
<dbReference type="InterPro" id="IPR017871">
    <property type="entry name" value="ABC_transporter-like_CS"/>
</dbReference>
<dbReference type="Proteomes" id="UP001196413">
    <property type="component" value="Unassembled WGS sequence"/>
</dbReference>
<dbReference type="Gene3D" id="1.20.1560.10">
    <property type="entry name" value="ABC transporter type 1, transmembrane domain"/>
    <property type="match status" value="1"/>
</dbReference>
<dbReference type="AlphaFoldDB" id="A0AAD5QYA9"/>
<keyword evidence="8 11" id="KW-1133">Transmembrane helix</keyword>
<dbReference type="Pfam" id="PF00005">
    <property type="entry name" value="ABC_tran"/>
    <property type="match status" value="1"/>
</dbReference>
<dbReference type="InterPro" id="IPR003439">
    <property type="entry name" value="ABC_transporter-like_ATP-bd"/>
</dbReference>
<feature type="transmembrane region" description="Helical" evidence="11">
    <location>
        <begin position="306"/>
        <end position="324"/>
    </location>
</feature>
<dbReference type="Gene3D" id="3.40.50.300">
    <property type="entry name" value="P-loop containing nucleotide triphosphate hydrolases"/>
    <property type="match status" value="1"/>
</dbReference>
<reference evidence="14" key="1">
    <citation type="submission" date="2021-06" db="EMBL/GenBank/DDBJ databases">
        <title>Parelaphostrongylus tenuis whole genome reference sequence.</title>
        <authorList>
            <person name="Garwood T.J."/>
            <person name="Larsen P.A."/>
            <person name="Fountain-Jones N.M."/>
            <person name="Garbe J.R."/>
            <person name="Macchietto M.G."/>
            <person name="Kania S.A."/>
            <person name="Gerhold R.W."/>
            <person name="Richards J.E."/>
            <person name="Wolf T.M."/>
        </authorList>
    </citation>
    <scope>NUCLEOTIDE SEQUENCE</scope>
    <source>
        <strain evidence="14">MNPRO001-30</strain>
        <tissue evidence="14">Meninges</tissue>
    </source>
</reference>
<evidence type="ECO:0000256" key="7">
    <source>
        <dbReference type="ARBA" id="ARBA00022840"/>
    </source>
</evidence>
<dbReference type="FunFam" id="3.40.50.300:FF:000916">
    <property type="entry name" value="ABC transporter B family member 9"/>
    <property type="match status" value="1"/>
</dbReference>
<feature type="domain" description="ABC transporter" evidence="12">
    <location>
        <begin position="370"/>
        <end position="606"/>
    </location>
</feature>
<feature type="transmembrane region" description="Helical" evidence="11">
    <location>
        <begin position="168"/>
        <end position="186"/>
    </location>
</feature>
<dbReference type="InterPro" id="IPR027417">
    <property type="entry name" value="P-loop_NTPase"/>
</dbReference>
<feature type="transmembrane region" description="Helical" evidence="11">
    <location>
        <begin position="819"/>
        <end position="839"/>
    </location>
</feature>
<protein>
    <submittedName>
        <fullName evidence="14">Ubiquitin carboxyl-terminal hydrolase isozyme L1</fullName>
    </submittedName>
</protein>
<evidence type="ECO:0000256" key="3">
    <source>
        <dbReference type="ARBA" id="ARBA00022448"/>
    </source>
</evidence>
<dbReference type="PANTHER" id="PTHR43394:SF27">
    <property type="entry name" value="ATP-DEPENDENT TRANSLOCASE ABCB1-LIKE"/>
    <property type="match status" value="1"/>
</dbReference>
<dbReference type="CDD" id="cd03249">
    <property type="entry name" value="ABC_MTABC3_MDL1_MDL2"/>
    <property type="match status" value="1"/>
</dbReference>
<dbReference type="PROSITE" id="PS50929">
    <property type="entry name" value="ABC_TM1F"/>
    <property type="match status" value="2"/>
</dbReference>
<dbReference type="CDD" id="cd18577">
    <property type="entry name" value="ABC_6TM_Pgp_ABCB1_D1_like"/>
    <property type="match status" value="1"/>
</dbReference>
<comment type="caution">
    <text evidence="14">The sequence shown here is derived from an EMBL/GenBank/DDBJ whole genome shotgun (WGS) entry which is preliminary data.</text>
</comment>
<feature type="transmembrane region" description="Helical" evidence="11">
    <location>
        <begin position="925"/>
        <end position="951"/>
    </location>
</feature>
<evidence type="ECO:0000313" key="15">
    <source>
        <dbReference type="Proteomes" id="UP001196413"/>
    </source>
</evidence>
<keyword evidence="15" id="KW-1185">Reference proteome</keyword>
<keyword evidence="4 11" id="KW-0812">Transmembrane</keyword>
<evidence type="ECO:0000256" key="1">
    <source>
        <dbReference type="ARBA" id="ARBA00004141"/>
    </source>
</evidence>
<organism evidence="14 15">
    <name type="scientific">Parelaphostrongylus tenuis</name>
    <name type="common">Meningeal worm</name>
    <dbReference type="NCBI Taxonomy" id="148309"/>
    <lineage>
        <taxon>Eukaryota</taxon>
        <taxon>Metazoa</taxon>
        <taxon>Ecdysozoa</taxon>
        <taxon>Nematoda</taxon>
        <taxon>Chromadorea</taxon>
        <taxon>Rhabditida</taxon>
        <taxon>Rhabditina</taxon>
        <taxon>Rhabditomorpha</taxon>
        <taxon>Strongyloidea</taxon>
        <taxon>Metastrongylidae</taxon>
        <taxon>Parelaphostrongylus</taxon>
    </lineage>
</organism>
<proteinExistence type="inferred from homology"/>
<dbReference type="CDD" id="cd18578">
    <property type="entry name" value="ABC_6TM_Pgp_ABCB1_D2_like"/>
    <property type="match status" value="1"/>
</dbReference>
<keyword evidence="9 11" id="KW-0472">Membrane</keyword>
<feature type="transmembrane region" description="Helical" evidence="11">
    <location>
        <begin position="271"/>
        <end position="294"/>
    </location>
</feature>
<evidence type="ECO:0000256" key="4">
    <source>
        <dbReference type="ARBA" id="ARBA00022692"/>
    </source>
</evidence>
<dbReference type="InterPro" id="IPR011527">
    <property type="entry name" value="ABC1_TM_dom"/>
</dbReference>
<dbReference type="SUPFAM" id="SSF52540">
    <property type="entry name" value="P-loop containing nucleoside triphosphate hydrolases"/>
    <property type="match status" value="1"/>
</dbReference>
<feature type="domain" description="ABC transmembrane type-1" evidence="13">
    <location>
        <begin position="698"/>
        <end position="976"/>
    </location>
</feature>
<dbReference type="InterPro" id="IPR039421">
    <property type="entry name" value="Type_1_exporter"/>
</dbReference>
<evidence type="ECO:0000256" key="8">
    <source>
        <dbReference type="ARBA" id="ARBA00022989"/>
    </source>
</evidence>
<dbReference type="InterPro" id="IPR036640">
    <property type="entry name" value="ABC1_TM_sf"/>
</dbReference>
<evidence type="ECO:0000256" key="5">
    <source>
        <dbReference type="ARBA" id="ARBA00022737"/>
    </source>
</evidence>
<feature type="region of interest" description="Disordered" evidence="10">
    <location>
        <begin position="1"/>
        <end position="23"/>
    </location>
</feature>
<feature type="domain" description="ABC transmembrane type-1" evidence="13">
    <location>
        <begin position="45"/>
        <end position="335"/>
    </location>
</feature>
<keyword evidence="14" id="KW-0378">Hydrolase</keyword>
<evidence type="ECO:0000256" key="6">
    <source>
        <dbReference type="ARBA" id="ARBA00022741"/>
    </source>
</evidence>
<dbReference type="PANTHER" id="PTHR43394">
    <property type="entry name" value="ATP-DEPENDENT PERMEASE MDL1, MITOCHONDRIAL"/>
    <property type="match status" value="1"/>
</dbReference>
<evidence type="ECO:0000256" key="10">
    <source>
        <dbReference type="SAM" id="MobiDB-lite"/>
    </source>
</evidence>
<name>A0AAD5QYA9_PARTN</name>
<feature type="transmembrane region" description="Helical" evidence="11">
    <location>
        <begin position="42"/>
        <end position="65"/>
    </location>
</feature>
<feature type="transmembrane region" description="Helical" evidence="11">
    <location>
        <begin position="957"/>
        <end position="976"/>
    </location>
</feature>
<evidence type="ECO:0000259" key="12">
    <source>
        <dbReference type="PROSITE" id="PS50893"/>
    </source>
</evidence>
<feature type="transmembrane region" description="Helical" evidence="11">
    <location>
        <begin position="696"/>
        <end position="718"/>
    </location>
</feature>
<keyword evidence="7" id="KW-0067">ATP-binding</keyword>
<keyword evidence="6" id="KW-0547">Nucleotide-binding</keyword>
<dbReference type="GO" id="GO:0016887">
    <property type="term" value="F:ATP hydrolysis activity"/>
    <property type="evidence" value="ECO:0007669"/>
    <property type="project" value="InterPro"/>
</dbReference>
<dbReference type="SUPFAM" id="SSF90123">
    <property type="entry name" value="ABC transporter transmembrane region"/>
    <property type="match status" value="2"/>
</dbReference>
<dbReference type="FunFam" id="1.20.1560.10:FF:000009">
    <property type="entry name" value="ABC transporter B family member 1"/>
    <property type="match status" value="1"/>
</dbReference>
<feature type="transmembrane region" description="Helical" evidence="11">
    <location>
        <begin position="192"/>
        <end position="215"/>
    </location>
</feature>
<gene>
    <name evidence="14" type="primary">PGP-9_1</name>
    <name evidence="14" type="ORF">KIN20_026657</name>
</gene>
<feature type="transmembrane region" description="Helical" evidence="11">
    <location>
        <begin position="96"/>
        <end position="117"/>
    </location>
</feature>
<dbReference type="FunFam" id="1.20.1560.10:FF:000018">
    <property type="entry name" value="ATP-binding cassette subfamily B member 11"/>
    <property type="match status" value="1"/>
</dbReference>
<evidence type="ECO:0000313" key="14">
    <source>
        <dbReference type="EMBL" id="KAJ1366072.1"/>
    </source>
</evidence>
<comment type="subcellular location">
    <subcellularLocation>
        <location evidence="1">Membrane</location>
        <topology evidence="1">Multi-pass membrane protein</topology>
    </subcellularLocation>
</comment>
<sequence>MRSTKKREGLNIKEKQKEKTRDSVPRANIQQLFRYASTFDRVLLLIGCIGAVGNGAAVPAMSIIMGRVTQNFMDYIGNVTSTTDFRQVVTQHCLSYVYLGCFTFASAAIQTTCFLTVCENIVYKLRREFFKAILRQEIAWFDKNSSGTLATKLYDDLERVKEGTGDKLGLMIQYVAQFIGGLTVALTHEWKLTLIMLSLAPLMITCGAFIAKLMASAAIREAKKYAVAGGIAEEVLTSIRTVIAFNGQPYECERYDKALADGRSAGIRKSVYIGLGLGLTMFIVFSMYCLGFWFGTDFVYSNQMKGGAVITVFFSVLMGSMALGQAGPQLGALGTAMGAAGSLYEIIDRELEIDSCGASGMKPNYLRGRITVSNLKFAYPTRPDVEVLKGISFEANPGETMALVGASGSGKSTVIQLLLRYYKPQEGKITIDGVEIDKIDIEFLRNFIGVVSQEPALFNTTIEENIHYGRENVTNDEMITALNEANAYNFVEELPNGIKTIVGDRGTQMSGGQKQRIAIARALVRDPKVLLLDEATSALDTESERVVQQALENASKGRTTIVVAHRLSTIRNADKIIVMKNGEIVEVGTHDELTAQKGVYYELVNAQMFSDVHESADDSTVPDRKIPLDGLASNSAENKSCISRHSINEETSDVTDTKYRQGEKDLKRLRKELEEEGAVQANLLNILQYAHPEWKYLILAVLLSAVRGCAFPVFSLFFTQIIEVFSRKPGDPTLKSDGHFWALMFFVMALIQGSTIMGSSFFFGISAEHLTTRLRSMMFRNVMRMDANYFDMPRHSPGKITTRLAADTPNVRSAIDYRLGSIFTALTGVLCGFGIAFYFGWHLAVLTSVIFPLLGAGHALQLRFMAGRETGDAKEVENSGKIAMEAIESIRTVQALTLQQRLFDQFCLHLRRPHKTNRRKAVMQGVFYGFSCSITHFMYSTVFGFGLFLILRGTTQPLNVLRVLYAISFTASSLGFRRCHKSAKCVLQLSATSKVPILQGFDIEVKPGETLALVGRSGLWKVDINITSREVLRSFRWFLGSGWS</sequence>
<dbReference type="GO" id="GO:0015421">
    <property type="term" value="F:ABC-type oligopeptide transporter activity"/>
    <property type="evidence" value="ECO:0007669"/>
    <property type="project" value="TreeGrafter"/>
</dbReference>
<dbReference type="InterPro" id="IPR003593">
    <property type="entry name" value="AAA+_ATPase"/>
</dbReference>
<dbReference type="Pfam" id="PF00664">
    <property type="entry name" value="ABC_membrane"/>
    <property type="match status" value="2"/>
</dbReference>
<feature type="transmembrane region" description="Helical" evidence="11">
    <location>
        <begin position="738"/>
        <end position="765"/>
    </location>
</feature>
<dbReference type="PROSITE" id="PS50893">
    <property type="entry name" value="ABC_TRANSPORTER_2"/>
    <property type="match status" value="1"/>
</dbReference>
<dbReference type="EMBL" id="JAHQIW010005456">
    <property type="protein sequence ID" value="KAJ1366072.1"/>
    <property type="molecule type" value="Genomic_DNA"/>
</dbReference>
<evidence type="ECO:0000259" key="13">
    <source>
        <dbReference type="PROSITE" id="PS50929"/>
    </source>
</evidence>
<dbReference type="PROSITE" id="PS00211">
    <property type="entry name" value="ABC_TRANSPORTER_1"/>
    <property type="match status" value="1"/>
</dbReference>
<keyword evidence="5" id="KW-0677">Repeat</keyword>
<dbReference type="GO" id="GO:0005524">
    <property type="term" value="F:ATP binding"/>
    <property type="evidence" value="ECO:0007669"/>
    <property type="project" value="UniProtKB-KW"/>
</dbReference>